<dbReference type="OrthoDB" id="117778at2157"/>
<dbReference type="EMBL" id="JWHL01000012">
    <property type="protein sequence ID" value="MBR1369372.1"/>
    <property type="molecule type" value="Genomic_DNA"/>
</dbReference>
<keyword evidence="1" id="KW-0812">Transmembrane</keyword>
<keyword evidence="1" id="KW-1133">Transmembrane helix</keyword>
<dbReference type="RefSeq" id="WP_211531077.1">
    <property type="nucleotide sequence ID" value="NZ_JWHL01000012.1"/>
</dbReference>
<keyword evidence="1" id="KW-0472">Membrane</keyword>
<reference evidence="2" key="1">
    <citation type="submission" date="2014-12" db="EMBL/GenBank/DDBJ databases">
        <authorList>
            <person name="Huang H.-H."/>
            <person name="Chen S.-C."/>
            <person name="Lai M.-C."/>
        </authorList>
    </citation>
    <scope>NUCLEOTIDE SEQUENCE</scope>
    <source>
        <strain evidence="2">K1F9705b</strain>
    </source>
</reference>
<dbReference type="Proteomes" id="UP000730161">
    <property type="component" value="Unassembled WGS sequence"/>
</dbReference>
<evidence type="ECO:0008006" key="4">
    <source>
        <dbReference type="Google" id="ProtNLM"/>
    </source>
</evidence>
<dbReference type="NCBIfam" id="TIGR04088">
    <property type="entry name" value="cognate_SipW"/>
    <property type="match status" value="1"/>
</dbReference>
<dbReference type="InterPro" id="IPR023833">
    <property type="entry name" value="Signal_pept_SipW-depend-type"/>
</dbReference>
<protein>
    <recommendedName>
        <fullName evidence="4">Camelysin metallo-endopeptidase</fullName>
    </recommendedName>
</protein>
<organism evidence="2 3">
    <name type="scientific">Methanocalculus chunghsingensis</name>
    <dbReference type="NCBI Taxonomy" id="156457"/>
    <lineage>
        <taxon>Archaea</taxon>
        <taxon>Methanobacteriati</taxon>
        <taxon>Methanobacteriota</taxon>
        <taxon>Stenosarchaea group</taxon>
        <taxon>Methanomicrobia</taxon>
        <taxon>Methanomicrobiales</taxon>
        <taxon>Methanocalculaceae</taxon>
        <taxon>Methanocalculus</taxon>
    </lineage>
</organism>
<gene>
    <name evidence="2" type="ORF">RJ53_07645</name>
</gene>
<evidence type="ECO:0000256" key="1">
    <source>
        <dbReference type="SAM" id="Phobius"/>
    </source>
</evidence>
<comment type="caution">
    <text evidence="2">The sequence shown here is derived from an EMBL/GenBank/DDBJ whole genome shotgun (WGS) entry which is preliminary data.</text>
</comment>
<sequence>MKGYLMSILIIGIALGGVGLGTFAWFSDTETVPNNVITTGNVDLGVLTFDTNGTAGPLKTSDTLRPGVPETMGYVFIWNNGSVDLFFKAHLLPTAGDLNLGQMTFTTTTYKGDGSEISGFSLPDGAITGWGEEGKVQTFRWADISDAGTTLLNATENNHPMESGFYQYFKVDVTLDNDAGNQYAGKSRTLSMIFNAMQTDNPNWGM</sequence>
<name>A0A8J8B776_9EURY</name>
<evidence type="ECO:0000313" key="3">
    <source>
        <dbReference type="Proteomes" id="UP000730161"/>
    </source>
</evidence>
<evidence type="ECO:0000313" key="2">
    <source>
        <dbReference type="EMBL" id="MBR1369372.1"/>
    </source>
</evidence>
<dbReference type="AlphaFoldDB" id="A0A8J8B776"/>
<proteinExistence type="predicted"/>
<feature type="transmembrane region" description="Helical" evidence="1">
    <location>
        <begin position="7"/>
        <end position="26"/>
    </location>
</feature>
<accession>A0A8J8B776</accession>
<keyword evidence="3" id="KW-1185">Reference proteome</keyword>